<proteinExistence type="predicted"/>
<name>A0AAV5GD04_9BASI</name>
<organism evidence="1 2">
    <name type="scientific">Rhodotorula paludigena</name>
    <dbReference type="NCBI Taxonomy" id="86838"/>
    <lineage>
        <taxon>Eukaryota</taxon>
        <taxon>Fungi</taxon>
        <taxon>Dikarya</taxon>
        <taxon>Basidiomycota</taxon>
        <taxon>Pucciniomycotina</taxon>
        <taxon>Microbotryomycetes</taxon>
        <taxon>Sporidiobolales</taxon>
        <taxon>Sporidiobolaceae</taxon>
        <taxon>Rhodotorula</taxon>
    </lineage>
</organism>
<dbReference type="Gene3D" id="1.25.40.10">
    <property type="entry name" value="Tetratricopeptide repeat domain"/>
    <property type="match status" value="1"/>
</dbReference>
<gene>
    <name evidence="1" type="ORF">Rhopal_000580-T1</name>
</gene>
<evidence type="ECO:0000313" key="1">
    <source>
        <dbReference type="EMBL" id="GJN87625.1"/>
    </source>
</evidence>
<comment type="caution">
    <text evidence="1">The sequence shown here is derived from an EMBL/GenBank/DDBJ whole genome shotgun (WGS) entry which is preliminary data.</text>
</comment>
<sequence>MSFPSSADNFLVAAALDADPSARKHALCDRTVARELEALVSSPDAADSSPPVPLDLSRAAFDALFARTAATESAFAAPVLKRLKSFAVRRQGWRLTRAQAHALLDARVQRERLGHARALAAREKRRAEGDVAEERVARRGVKREVVERRRDVDECADEYWTLLELELQARAEHGLPRAEAEQAARVLAEHAHAAFSRLSPSSTPDETLTFARRAATYYARALSLSSSFDHVPFRVTAPLVALFALDAPSALSHLGAFARHGRRPSHEEIRAIVRAHHAPRDAALRRHAAAALPDSARPADSADEDEAAYAHARAVLDDACAASSWGLTARHGSEAGAERGTEDHLEALLRERLARVEREEALEREPVHYFVRWVGLERFRAEGHEGGVRVRRDAVEAALRLWEVMQVGGERSEREMPALQSAHGRAGKLLEELVVEACTLEDVAPSASKEKTRTSSCLQTAVELAIRYMRHPALVRRAPVLLQAVTVSSRGPQLALDLFDAVSNPPSPITAGESAQSNAHFAWTHTLFPTFISLFNSAAAATDPSFALRLYYSWTASGLVFPVGLWNGLWRAVGRRGELEEVKRIVHDWEETGRGPVADRIVRMILVAASSVPSPRIPALLEILAFFRSRYAPAGPEASPSPDFVLSYPYLLVPLSAYNAVLGALARSSTATNPHDPRPEMRNIWAQLENDGHSPTVESFNALLSAHVLRPPGTFTAKDLDRAGLVYNQLVAARHAASTEDARNLEPNRDTFSLLMHGFLRIVSPRAGPPALIESDSAADTEAAGESASDAPEKAFYLPRISRRKRLVALEGALRTFSAALARGPHALPRGQQVAKLVRELAREGRFEEAKRAQEGWWSGLVELEAQWGLERGVKNAKGGMWEDRDVLREMREMRWARDEIARIEAKGVARVIVVDAGQGGELEAR</sequence>
<evidence type="ECO:0000313" key="2">
    <source>
        <dbReference type="Proteomes" id="UP001342314"/>
    </source>
</evidence>
<dbReference type="Proteomes" id="UP001342314">
    <property type="component" value="Unassembled WGS sequence"/>
</dbReference>
<keyword evidence="2" id="KW-1185">Reference proteome</keyword>
<dbReference type="InterPro" id="IPR011990">
    <property type="entry name" value="TPR-like_helical_dom_sf"/>
</dbReference>
<reference evidence="1 2" key="1">
    <citation type="submission" date="2021-12" db="EMBL/GenBank/DDBJ databases">
        <title>High titer production of polyol ester of fatty acids by Rhodotorula paludigena BS15 towards product separation-free biomass refinery.</title>
        <authorList>
            <person name="Mano J."/>
            <person name="Ono H."/>
            <person name="Tanaka T."/>
            <person name="Naito K."/>
            <person name="Sushida H."/>
            <person name="Ike M."/>
            <person name="Tokuyasu K."/>
            <person name="Kitaoka M."/>
        </authorList>
    </citation>
    <scope>NUCLEOTIDE SEQUENCE [LARGE SCALE GENOMIC DNA]</scope>
    <source>
        <strain evidence="1 2">BS15</strain>
    </source>
</reference>
<dbReference type="AlphaFoldDB" id="A0AAV5GD04"/>
<accession>A0AAV5GD04</accession>
<protein>
    <submittedName>
        <fullName evidence="1">Uncharacterized protein</fullName>
    </submittedName>
</protein>
<dbReference type="EMBL" id="BQKY01000001">
    <property type="protein sequence ID" value="GJN87625.1"/>
    <property type="molecule type" value="Genomic_DNA"/>
</dbReference>